<dbReference type="AlphaFoldDB" id="A0A1B0CP59"/>
<dbReference type="PANTHER" id="PTHR11851:SF226">
    <property type="entry name" value="CYTOCHROME B-C1 COMPLEX SUBUNIT 2, MITOCHONDRIAL"/>
    <property type="match status" value="1"/>
</dbReference>
<dbReference type="GO" id="GO:0005739">
    <property type="term" value="C:mitochondrion"/>
    <property type="evidence" value="ECO:0007669"/>
    <property type="project" value="UniProtKB-SubCell"/>
</dbReference>
<organism evidence="6 7">
    <name type="scientific">Lutzomyia longipalpis</name>
    <name type="common">Sand fly</name>
    <dbReference type="NCBI Taxonomy" id="7200"/>
    <lineage>
        <taxon>Eukaryota</taxon>
        <taxon>Metazoa</taxon>
        <taxon>Ecdysozoa</taxon>
        <taxon>Arthropoda</taxon>
        <taxon>Hexapoda</taxon>
        <taxon>Insecta</taxon>
        <taxon>Pterygota</taxon>
        <taxon>Neoptera</taxon>
        <taxon>Endopterygota</taxon>
        <taxon>Diptera</taxon>
        <taxon>Nematocera</taxon>
        <taxon>Psychodoidea</taxon>
        <taxon>Psychodidae</taxon>
        <taxon>Lutzomyia</taxon>
        <taxon>Lutzomyia</taxon>
    </lineage>
</organism>
<dbReference type="Pfam" id="PF05193">
    <property type="entry name" value="Peptidase_M16_C"/>
    <property type="match status" value="1"/>
</dbReference>
<evidence type="ECO:0000313" key="6">
    <source>
        <dbReference type="EnsemblMetazoa" id="LLOJ006532-PA"/>
    </source>
</evidence>
<feature type="domain" description="Peptidase M16 N-terminal" evidence="4">
    <location>
        <begin position="47"/>
        <end position="191"/>
    </location>
</feature>
<dbReference type="GO" id="GO:0016020">
    <property type="term" value="C:membrane"/>
    <property type="evidence" value="ECO:0007669"/>
    <property type="project" value="UniProtKB-ARBA"/>
</dbReference>
<proteinExistence type="predicted"/>
<name>A0A1B0CP59_LUTLO</name>
<dbReference type="FunFam" id="3.30.830.10:FF:000021">
    <property type="entry name" value="Cytochrome b-c1 complex subunit 2"/>
    <property type="match status" value="1"/>
</dbReference>
<dbReference type="GO" id="GO:0046872">
    <property type="term" value="F:metal ion binding"/>
    <property type="evidence" value="ECO:0007669"/>
    <property type="project" value="InterPro"/>
</dbReference>
<keyword evidence="2" id="KW-0809">Transit peptide</keyword>
<keyword evidence="7" id="KW-1185">Reference proteome</keyword>
<dbReference type="InterPro" id="IPR050361">
    <property type="entry name" value="MPP/UQCRC_Complex"/>
</dbReference>
<evidence type="ECO:0000313" key="7">
    <source>
        <dbReference type="Proteomes" id="UP000092461"/>
    </source>
</evidence>
<dbReference type="InterPro" id="IPR011249">
    <property type="entry name" value="Metalloenz_LuxS/M16"/>
</dbReference>
<evidence type="ECO:0000259" key="5">
    <source>
        <dbReference type="Pfam" id="PF05193"/>
    </source>
</evidence>
<evidence type="ECO:0000256" key="3">
    <source>
        <dbReference type="ARBA" id="ARBA00023128"/>
    </source>
</evidence>
<dbReference type="Gene3D" id="3.30.830.10">
    <property type="entry name" value="Metalloenzyme, LuxS/M16 peptidase-like"/>
    <property type="match status" value="2"/>
</dbReference>
<protein>
    <submittedName>
        <fullName evidence="6">Uncharacterized protein</fullName>
    </submittedName>
</protein>
<dbReference type="Proteomes" id="UP000092461">
    <property type="component" value="Unassembled WGS sequence"/>
</dbReference>
<reference evidence="6" key="1">
    <citation type="submission" date="2020-05" db="UniProtKB">
        <authorList>
            <consortium name="EnsemblMetazoa"/>
        </authorList>
    </citation>
    <scope>IDENTIFICATION</scope>
    <source>
        <strain evidence="6">Jacobina</strain>
    </source>
</reference>
<keyword evidence="3" id="KW-0496">Mitochondrion</keyword>
<dbReference type="FunFam" id="3.30.830.10:FF:000039">
    <property type="entry name" value="Ubiquinol-cytochrome c reductase core subunit 2"/>
    <property type="match status" value="1"/>
</dbReference>
<accession>A0A1B0CP59</accession>
<dbReference type="VEuPathDB" id="VectorBase:LLONM1_000052"/>
<evidence type="ECO:0000256" key="1">
    <source>
        <dbReference type="ARBA" id="ARBA00004173"/>
    </source>
</evidence>
<dbReference type="InterPro" id="IPR007863">
    <property type="entry name" value="Peptidase_M16_C"/>
</dbReference>
<feature type="domain" description="Peptidase M16 C-terminal" evidence="5">
    <location>
        <begin position="197"/>
        <end position="371"/>
    </location>
</feature>
<dbReference type="EMBL" id="AJWK01021442">
    <property type="status" value="NOT_ANNOTATED_CDS"/>
    <property type="molecule type" value="Genomic_DNA"/>
</dbReference>
<dbReference type="PANTHER" id="PTHR11851">
    <property type="entry name" value="METALLOPROTEASE"/>
    <property type="match status" value="1"/>
</dbReference>
<dbReference type="EnsemblMetazoa" id="LLOJ006532-RA">
    <property type="protein sequence ID" value="LLOJ006532-PA"/>
    <property type="gene ID" value="LLOJ006532"/>
</dbReference>
<dbReference type="Pfam" id="PF00675">
    <property type="entry name" value="Peptidase_M16"/>
    <property type="match status" value="1"/>
</dbReference>
<evidence type="ECO:0000256" key="2">
    <source>
        <dbReference type="ARBA" id="ARBA00022946"/>
    </source>
</evidence>
<dbReference type="InterPro" id="IPR011765">
    <property type="entry name" value="Pept_M16_N"/>
</dbReference>
<dbReference type="SUPFAM" id="SSF63411">
    <property type="entry name" value="LuxS/MPP-like metallohydrolase"/>
    <property type="match status" value="2"/>
</dbReference>
<evidence type="ECO:0000259" key="4">
    <source>
        <dbReference type="Pfam" id="PF00675"/>
    </source>
</evidence>
<sequence length="448" mass="47469">MGKMIRKNANSCNFCSFQIRGFAAQAASKPLRGSSDVHSTVLPNKLVVASAESTTPISRVSILFNAGSRNENYDNLGTTHVLRAAAGLTTKGSTTFAITRNIQQIGGNLSVTSDREVIAYTLEVTPNHLDTGLKFLQDVATGQVFKPWELDETATRLREDLARIPGQVRAMDLLHRAAFRSALGNSIFCPKHQIGRISPGTLQHYVASNFTTNRTAVVGVGIDHNTLCGYAQNLPIDSGAGKENSSPFVGGTEARLDRGGQWAHVAIATQGEGWNTNPKEALAYHVLQYAAGVGPWTKRGNNNGIIGKAITGTLGEKPFGFGAFNATYSDTGLFGFILSAEARDAGKAIEAAVKTLRSGSLTSDDIARGKAQFRNDFLYWVENGENLAVDLGAQAALCRSVLSPAQIVAEIDAISASDVNAVAKKVASGKLSLAAVGNLATVPHVDQL</sequence>
<dbReference type="VEuPathDB" id="VectorBase:LLOJ006532"/>
<comment type="subcellular location">
    <subcellularLocation>
        <location evidence="1">Mitochondrion</location>
    </subcellularLocation>
</comment>